<dbReference type="AlphaFoldDB" id="G6Y591"/>
<dbReference type="SUPFAM" id="SSF49785">
    <property type="entry name" value="Galactose-binding domain-like"/>
    <property type="match status" value="1"/>
</dbReference>
<evidence type="ECO:0000313" key="1">
    <source>
        <dbReference type="EMBL" id="EHH13142.1"/>
    </source>
</evidence>
<reference evidence="1 2" key="1">
    <citation type="journal article" date="2012" name="J. Bacteriol.">
        <title>Draft Genome Sequence of Plant Growth-Promoting Rhizobium Mesorhizobium amorphae, Isolated from Zinc-Lead Mine Tailings.</title>
        <authorList>
            <person name="Hao X."/>
            <person name="Lin Y."/>
            <person name="Johnstone L."/>
            <person name="Baltrus D.A."/>
            <person name="Miller S.J."/>
            <person name="Wei G."/>
            <person name="Rensing C."/>
        </authorList>
    </citation>
    <scope>NUCLEOTIDE SEQUENCE [LARGE SCALE GENOMIC DNA]</scope>
    <source>
        <strain evidence="1 2">CCNWGS0123</strain>
    </source>
</reference>
<dbReference type="eggNOG" id="ENOG502Z8BQ">
    <property type="taxonomic scope" value="Bacteria"/>
</dbReference>
<protein>
    <recommendedName>
        <fullName evidence="3">F5/8 type C domain-containing protein</fullName>
    </recommendedName>
</protein>
<evidence type="ECO:0000313" key="2">
    <source>
        <dbReference type="Proteomes" id="UP000002949"/>
    </source>
</evidence>
<gene>
    <name evidence="1" type="ORF">MEA186_05501</name>
</gene>
<evidence type="ECO:0008006" key="3">
    <source>
        <dbReference type="Google" id="ProtNLM"/>
    </source>
</evidence>
<proteinExistence type="predicted"/>
<dbReference type="Gene3D" id="2.60.120.260">
    <property type="entry name" value="Galactose-binding domain-like"/>
    <property type="match status" value="1"/>
</dbReference>
<sequence>MATLYPVQDVFTRGEISPRLHARGSLDLYRAALSKCENFVTLPHGGIRKRGGSYFVGEVKNSAVRTRAVPFIFSADQAYCLEFGNLYIRVYAYGARVGTVEVASPYLEADLFDLAYVQSADQMWISHKDYPLKVLTRTAHTTWTLEDYPFEDGPYDDINDTSTTLTPADHGSLTPQMTSNTAPSGTVSGFGGSGSAWQVFDKDVGTGVGSGGTTGSVQYRLPGGAQAIVENYYLTAITAGGLDKIPVSWKLEGSNNGSSWTTLDSQTGQGGWTAGETRYYEFFNKSPFEYHRLSWTGVNGAVDSSFAELTMNKAAASQAPFNLTASSTTGINNNTGFQTSDVGRAIRLLGSDGRWRWAKIMARTSTTVVTIQLYGFALPDLSPITRWRLGTFVPGRYVESGSL</sequence>
<accession>G6Y591</accession>
<dbReference type="RefSeq" id="WP_006200537.1">
    <property type="nucleotide sequence ID" value="NZ_AGSN01000055.1"/>
</dbReference>
<dbReference type="PATRIC" id="fig|1082933.3.peg.1037"/>
<dbReference type="EMBL" id="AGSN01000055">
    <property type="protein sequence ID" value="EHH13142.1"/>
    <property type="molecule type" value="Genomic_DNA"/>
</dbReference>
<keyword evidence="2" id="KW-1185">Reference proteome</keyword>
<dbReference type="InterPro" id="IPR008979">
    <property type="entry name" value="Galactose-bd-like_sf"/>
</dbReference>
<name>G6Y591_9HYPH</name>
<dbReference type="Proteomes" id="UP000002949">
    <property type="component" value="Unassembled WGS sequence"/>
</dbReference>
<organism evidence="1 2">
    <name type="scientific">Mesorhizobium amorphae CCNWGS0123</name>
    <dbReference type="NCBI Taxonomy" id="1082933"/>
    <lineage>
        <taxon>Bacteria</taxon>
        <taxon>Pseudomonadati</taxon>
        <taxon>Pseudomonadota</taxon>
        <taxon>Alphaproteobacteria</taxon>
        <taxon>Hyphomicrobiales</taxon>
        <taxon>Phyllobacteriaceae</taxon>
        <taxon>Mesorhizobium</taxon>
    </lineage>
</organism>